<reference evidence="1" key="1">
    <citation type="submission" date="2014-03" db="EMBL/GenBank/DDBJ databases">
        <title>The sialotranscriptome of Amblyomma triste, Amblyomma parvum and Amblyomma cajennense ticks, uncovered by 454-based RNA-seq.</title>
        <authorList>
            <person name="Garcia G.R."/>
            <person name="Gardinassi L.G."/>
            <person name="Ribeiro J.M."/>
            <person name="Anatrielo E."/>
            <person name="Ferreira B.R."/>
            <person name="Moreira H.N."/>
            <person name="Mafra C."/>
            <person name="Olegario M.M."/>
            <person name="Szabo P.J."/>
            <person name="Miranda-Santos I.K."/>
            <person name="Maruyama S.R."/>
        </authorList>
    </citation>
    <scope>NUCLEOTIDE SEQUENCE</scope>
    <source>
        <strain evidence="1">Araguapaz</strain>
        <tissue evidence="1">Salivary glands</tissue>
    </source>
</reference>
<dbReference type="AlphaFoldDB" id="A0A023G0D1"/>
<sequence length="102" mass="11339">MPPMRCLRLCVARCQSTCCQIRALLEPGCCWRGLHNGGTRQQLVEDAYTLLLVLLAAHPELGVVLHHFGQDGASNKDHVLAPGRVLDTDLELHELFPCPRRS</sequence>
<proteinExistence type="evidence at transcript level"/>
<accession>A0A023G0D1</accession>
<feature type="non-terminal residue" evidence="1">
    <location>
        <position position="102"/>
    </location>
</feature>
<organism evidence="1">
    <name type="scientific">Amblyomma parvum</name>
    <name type="common">South American tick</name>
    <dbReference type="NCBI Taxonomy" id="251391"/>
    <lineage>
        <taxon>Eukaryota</taxon>
        <taxon>Metazoa</taxon>
        <taxon>Ecdysozoa</taxon>
        <taxon>Arthropoda</taxon>
        <taxon>Chelicerata</taxon>
        <taxon>Arachnida</taxon>
        <taxon>Acari</taxon>
        <taxon>Parasitiformes</taxon>
        <taxon>Ixodida</taxon>
        <taxon>Ixodoidea</taxon>
        <taxon>Ixodidae</taxon>
        <taxon>Amblyomminae</taxon>
        <taxon>Amblyomma</taxon>
    </lineage>
</organism>
<protein>
    <submittedName>
        <fullName evidence="1">Putative secreted protein</fullName>
    </submittedName>
</protein>
<evidence type="ECO:0000313" key="1">
    <source>
        <dbReference type="EMBL" id="JAC27139.1"/>
    </source>
</evidence>
<dbReference type="EMBL" id="GBBL01000181">
    <property type="protein sequence ID" value="JAC27139.1"/>
    <property type="molecule type" value="mRNA"/>
</dbReference>
<name>A0A023G0D1_AMBPA</name>